<dbReference type="EMBL" id="VPFL01000034">
    <property type="protein sequence ID" value="TXF10355.1"/>
    <property type="molecule type" value="Genomic_DNA"/>
</dbReference>
<comment type="caution">
    <text evidence="2">The sequence shown here is derived from an EMBL/GenBank/DDBJ whole genome shotgun (WGS) entry which is preliminary data.</text>
</comment>
<dbReference type="InParanoid" id="A0A5C7EGE5"/>
<keyword evidence="1" id="KW-0812">Transmembrane</keyword>
<gene>
    <name evidence="2" type="ORF">FR698_15645</name>
</gene>
<reference evidence="2 3" key="1">
    <citation type="submission" date="2019-08" db="EMBL/GenBank/DDBJ databases">
        <title>Pelomicrobium methylotrophicum gen. nov., sp. nov. a moderately thermophilic, facultatively anaerobic, lithoautotrophic and methylotrophic bacterium isolated from a terrestrial mud volcano.</title>
        <authorList>
            <person name="Slobodkina G.B."/>
            <person name="Merkel A.Y."/>
            <person name="Slobodkin A.I."/>
        </authorList>
    </citation>
    <scope>NUCLEOTIDE SEQUENCE [LARGE SCALE GENOMIC DNA]</scope>
    <source>
        <strain evidence="2 3">SM250</strain>
    </source>
</reference>
<dbReference type="Proteomes" id="UP000321201">
    <property type="component" value="Unassembled WGS sequence"/>
</dbReference>
<proteinExistence type="predicted"/>
<protein>
    <submittedName>
        <fullName evidence="2">Uncharacterized protein</fullName>
    </submittedName>
</protein>
<evidence type="ECO:0000313" key="3">
    <source>
        <dbReference type="Proteomes" id="UP000321201"/>
    </source>
</evidence>
<evidence type="ECO:0000313" key="2">
    <source>
        <dbReference type="EMBL" id="TXF10355.1"/>
    </source>
</evidence>
<sequence length="259" mass="27819">MLFIALKHIKAQRANLQQTNYLAAATPVFASVMLGHAIAARLGSKDLGVGIIHHAAHPHVERMPNKGGFLQGEPVLYRGATGDIASGGGGPMENAVQPAVTGDLDVSLIIAVDGVPSMERVEEVITEMRLRLAGGIVPALPRVEIKAGLDEAIRSCGRGFWIHDATGTVKARLGDGMDIIDAIMTPDPTGWYVPATLGYRALTRFRKRAGARDDLDHAYGEPLVGLVRYQSVKSPDFEPLGLWKHQWIGDSTFVVTQGD</sequence>
<name>A0A5C7EGE5_9PROT</name>
<keyword evidence="1" id="KW-0472">Membrane</keyword>
<organism evidence="2 3">
    <name type="scientific">Pelomicrobium methylotrophicum</name>
    <dbReference type="NCBI Taxonomy" id="2602750"/>
    <lineage>
        <taxon>Bacteria</taxon>
        <taxon>Pseudomonadati</taxon>
        <taxon>Pseudomonadota</taxon>
        <taxon>Hydrogenophilia</taxon>
        <taxon>Hydrogenophilia incertae sedis</taxon>
        <taxon>Pelomicrobium</taxon>
    </lineage>
</organism>
<keyword evidence="1" id="KW-1133">Transmembrane helix</keyword>
<dbReference type="OrthoDB" id="1550641at2"/>
<feature type="transmembrane region" description="Helical" evidence="1">
    <location>
        <begin position="21"/>
        <end position="39"/>
    </location>
</feature>
<dbReference type="RefSeq" id="WP_147801122.1">
    <property type="nucleotide sequence ID" value="NZ_VPFL01000034.1"/>
</dbReference>
<keyword evidence="3" id="KW-1185">Reference proteome</keyword>
<dbReference type="AlphaFoldDB" id="A0A5C7EGE5"/>
<accession>A0A5C7EGE5</accession>
<evidence type="ECO:0000256" key="1">
    <source>
        <dbReference type="SAM" id="Phobius"/>
    </source>
</evidence>